<dbReference type="Gene3D" id="3.40.50.1820">
    <property type="entry name" value="alpha/beta hydrolase"/>
    <property type="match status" value="1"/>
</dbReference>
<evidence type="ECO:0000313" key="2">
    <source>
        <dbReference type="EMBL" id="CAI9978030.1"/>
    </source>
</evidence>
<dbReference type="Pfam" id="PF00561">
    <property type="entry name" value="Abhydrolase_1"/>
    <property type="match status" value="1"/>
</dbReference>
<comment type="caution">
    <text evidence="2">The sequence shown here is derived from an EMBL/GenBank/DDBJ whole genome shotgun (WGS) entry which is preliminary data.</text>
</comment>
<dbReference type="EMBL" id="CATOUU010001182">
    <property type="protein sequence ID" value="CAI9978030.1"/>
    <property type="molecule type" value="Genomic_DNA"/>
</dbReference>
<dbReference type="InterPro" id="IPR000073">
    <property type="entry name" value="AB_hydrolase_1"/>
</dbReference>
<evidence type="ECO:0000313" key="4">
    <source>
        <dbReference type="Proteomes" id="UP001642409"/>
    </source>
</evidence>
<proteinExistence type="predicted"/>
<dbReference type="PANTHER" id="PTHR12277">
    <property type="entry name" value="ALPHA/BETA HYDROLASE DOMAIN-CONTAINING PROTEIN"/>
    <property type="match status" value="1"/>
</dbReference>
<reference evidence="3 4" key="2">
    <citation type="submission" date="2024-07" db="EMBL/GenBank/DDBJ databases">
        <authorList>
            <person name="Akdeniz Z."/>
        </authorList>
    </citation>
    <scope>NUCLEOTIDE SEQUENCE [LARGE SCALE GENOMIC DNA]</scope>
</reference>
<dbReference type="SUPFAM" id="SSF53474">
    <property type="entry name" value="alpha/beta-Hydrolases"/>
    <property type="match status" value="1"/>
</dbReference>
<keyword evidence="2" id="KW-0378">Hydrolase</keyword>
<dbReference type="InterPro" id="IPR029058">
    <property type="entry name" value="AB_hydrolase_fold"/>
</dbReference>
<name>A0AA86RHK7_9EUKA</name>
<dbReference type="PANTHER" id="PTHR12277:SF81">
    <property type="entry name" value="PROTEIN ABHD13"/>
    <property type="match status" value="1"/>
</dbReference>
<sequence>MGSIINEFAFPVNTIPQIHAPIKDLRTITVKTGMKKEHIQVAVYEPVDPEMMKTRPTVIYIHGNGETIYLMDELIQQYTERFACRFVTFDWCGYGQSTGKPSEQTLTKSALATYNYVKTEFHLTDSNIVVWGRSIGTVGSIYLGSMFNMKCCIAQSPPASAFDVVWENPKCNCVNQFMSYKRIKRAQGQIVVIHGTADEVVPFRNSVKIVKSYAGVEDLKLNEVFHGVLMAETKSLKFYVIQEGGHNDLDNSFADQLEFCLAKVLEPEEGHLVAEKL</sequence>
<dbReference type="Proteomes" id="UP001642409">
    <property type="component" value="Unassembled WGS sequence"/>
</dbReference>
<reference evidence="2" key="1">
    <citation type="submission" date="2023-06" db="EMBL/GenBank/DDBJ databases">
        <authorList>
            <person name="Kurt Z."/>
        </authorList>
    </citation>
    <scope>NUCLEOTIDE SEQUENCE</scope>
</reference>
<protein>
    <submittedName>
        <fullName evidence="2">Alpha/beta hydrolase family protein</fullName>
    </submittedName>
    <submittedName>
        <fullName evidence="3">Alpha/beta_hydrolase family protein</fullName>
    </submittedName>
</protein>
<dbReference type="EMBL" id="CAXDID020000212">
    <property type="protein sequence ID" value="CAL6057072.1"/>
    <property type="molecule type" value="Genomic_DNA"/>
</dbReference>
<dbReference type="GO" id="GO:0016787">
    <property type="term" value="F:hydrolase activity"/>
    <property type="evidence" value="ECO:0007669"/>
    <property type="project" value="UniProtKB-KW"/>
</dbReference>
<evidence type="ECO:0000259" key="1">
    <source>
        <dbReference type="Pfam" id="PF00561"/>
    </source>
</evidence>
<organism evidence="2">
    <name type="scientific">Hexamita inflata</name>
    <dbReference type="NCBI Taxonomy" id="28002"/>
    <lineage>
        <taxon>Eukaryota</taxon>
        <taxon>Metamonada</taxon>
        <taxon>Diplomonadida</taxon>
        <taxon>Hexamitidae</taxon>
        <taxon>Hexamitinae</taxon>
        <taxon>Hexamita</taxon>
    </lineage>
</organism>
<evidence type="ECO:0000313" key="3">
    <source>
        <dbReference type="EMBL" id="CAL6057072.1"/>
    </source>
</evidence>
<gene>
    <name evidence="3" type="ORF">HINF_LOCUS47332</name>
    <name evidence="2" type="ORF">HINF_LOCUS65675</name>
</gene>
<feature type="domain" description="AB hydrolase-1" evidence="1">
    <location>
        <begin position="56"/>
        <end position="164"/>
    </location>
</feature>
<keyword evidence="4" id="KW-1185">Reference proteome</keyword>
<dbReference type="AlphaFoldDB" id="A0AA86RHK7"/>
<accession>A0AA86RHK7</accession>